<dbReference type="Proteomes" id="UP000005481">
    <property type="component" value="Unassembled WGS sequence"/>
</dbReference>
<gene>
    <name evidence="2" type="ORF">HMPREF0080_01741</name>
</gene>
<reference evidence="2 3" key="1">
    <citation type="submission" date="2011-08" db="EMBL/GenBank/DDBJ databases">
        <authorList>
            <person name="Weinstock G."/>
            <person name="Sodergren E."/>
            <person name="Clifton S."/>
            <person name="Fulton L."/>
            <person name="Fulton B."/>
            <person name="Courtney L."/>
            <person name="Fronick C."/>
            <person name="Harrison M."/>
            <person name="Strong C."/>
            <person name="Farmer C."/>
            <person name="Delahaunty K."/>
            <person name="Markovic C."/>
            <person name="Hall O."/>
            <person name="Minx P."/>
            <person name="Tomlinson C."/>
            <person name="Mitreva M."/>
            <person name="Hou S."/>
            <person name="Chen J."/>
            <person name="Wollam A."/>
            <person name="Pepin K.H."/>
            <person name="Johnson M."/>
            <person name="Bhonagiri V."/>
            <person name="Zhang X."/>
            <person name="Suruliraj S."/>
            <person name="Warren W."/>
            <person name="Chinwalla A."/>
            <person name="Mardis E.R."/>
            <person name="Wilson R.K."/>
        </authorList>
    </citation>
    <scope>NUCLEOTIDE SEQUENCE [LARGE SCALE GENOMIC DNA]</scope>
    <source>
        <strain evidence="2 3">F0357</strain>
    </source>
</reference>
<name>G9YJ96_9FIRM</name>
<evidence type="ECO:0000313" key="2">
    <source>
        <dbReference type="EMBL" id="EHM38804.1"/>
    </source>
</evidence>
<dbReference type="HOGENOM" id="CLU_982823_0_0_9"/>
<dbReference type="OrthoDB" id="1624648at2"/>
<accession>G9YJ96</accession>
<keyword evidence="3" id="KW-1185">Reference proteome</keyword>
<dbReference type="AlphaFoldDB" id="G9YJ96"/>
<feature type="chain" id="PRO_5003529073" description="Tat pathway signal sequence domain protein" evidence="1">
    <location>
        <begin position="27"/>
        <end position="307"/>
    </location>
</feature>
<feature type="signal peptide" evidence="1">
    <location>
        <begin position="1"/>
        <end position="26"/>
    </location>
</feature>
<protein>
    <recommendedName>
        <fullName evidence="4">Tat pathway signal sequence domain protein</fullName>
    </recommendedName>
</protein>
<proteinExistence type="predicted"/>
<dbReference type="STRING" id="861450.HMPREF0080_01741"/>
<sequence length="307" mass="33359">MKLKIYAKRSFTAIMAACAVSCSVFAATPTEIYQSAVSNMAAHPDGVYTVHVDTQIPFALDSALNQTISVQMVPFRVKGHTDIASAGMAEFFGRADIYAEQNGDILNCYYRKNDDAWKAGEEKLKDATPLAEKTVKRTVSVAYLKSVTKVADNTYAVTVDPAMLDIGAIMRDIRAKKGDDKNLKDIEGVLNAVKQSGPVTATVMIDPSRNKITHFEMPLTGQLRSLLTYAVVSSDGMMTPAEQAIAQQVADNSTVNLTLDYAELPEGIDLTVPQYVKDQVLARDKHGTGKTVNAAFEKHRNGTGETK</sequence>
<keyword evidence="1" id="KW-0732">Signal</keyword>
<evidence type="ECO:0000256" key="1">
    <source>
        <dbReference type="SAM" id="SignalP"/>
    </source>
</evidence>
<dbReference type="eggNOG" id="ENOG5033UGR">
    <property type="taxonomic scope" value="Bacteria"/>
</dbReference>
<dbReference type="EMBL" id="AGCJ01000075">
    <property type="protein sequence ID" value="EHM38804.1"/>
    <property type="molecule type" value="Genomic_DNA"/>
</dbReference>
<evidence type="ECO:0000313" key="3">
    <source>
        <dbReference type="Proteomes" id="UP000005481"/>
    </source>
</evidence>
<evidence type="ECO:0008006" key="4">
    <source>
        <dbReference type="Google" id="ProtNLM"/>
    </source>
</evidence>
<comment type="caution">
    <text evidence="2">The sequence shown here is derived from an EMBL/GenBank/DDBJ whole genome shotgun (WGS) entry which is preliminary data.</text>
</comment>
<organism evidence="2 3">
    <name type="scientific">Anaeroglobus geminatus F0357</name>
    <dbReference type="NCBI Taxonomy" id="861450"/>
    <lineage>
        <taxon>Bacteria</taxon>
        <taxon>Bacillati</taxon>
        <taxon>Bacillota</taxon>
        <taxon>Negativicutes</taxon>
        <taxon>Veillonellales</taxon>
        <taxon>Veillonellaceae</taxon>
        <taxon>Anaeroglobus</taxon>
    </lineage>
</organism>
<dbReference type="RefSeq" id="WP_006790710.1">
    <property type="nucleotide sequence ID" value="NZ_JH417605.1"/>
</dbReference>